<reference evidence="6" key="1">
    <citation type="submission" date="2020-04" db="EMBL/GenBank/DDBJ databases">
        <authorList>
            <person name="Zhang T."/>
        </authorList>
    </citation>
    <scope>NUCLEOTIDE SEQUENCE</scope>
    <source>
        <strain evidence="6">HKST-UBA02</strain>
    </source>
</reference>
<keyword evidence="2" id="KW-0418">Kinase</keyword>
<gene>
    <name evidence="6" type="ORF">KDA27_04205</name>
</gene>
<evidence type="ECO:0000256" key="1">
    <source>
        <dbReference type="ARBA" id="ARBA00022679"/>
    </source>
</evidence>
<dbReference type="InterPro" id="IPR050482">
    <property type="entry name" value="Sensor_HK_TwoCompSys"/>
</dbReference>
<dbReference type="Gene3D" id="3.30.565.10">
    <property type="entry name" value="Histidine kinase-like ATPase, C-terminal domain"/>
    <property type="match status" value="1"/>
</dbReference>
<sequence length="357" mass="40624">MKELSALHQTARLLQSSERPMDEVVQDVVEILPFAWQHADVAAARIRFGRRSWATRGFETSAWTQKEDFSIPQGESGSIEVVYLVEKPPADEGPFLLEERDLIRSLSELLRAFFQRQRDATLIRDANERLERLVAERTASLRRLASEVCLAEERERRRIAEGLHDHLGQALAVMKIRLRQLRGDAVLGGHGSALDELVALSEQAIQYSRELTFELSPPVLYELGLGPALEWLGEETGKKNRIDIRVRDRVRHPLPGDLKVMLWKSARELLHNVLKHAEARHVKMTLSKQDRRVVLEVEDDGTGFEPAQVRPDSDDRFGLFSIEERIRQLGGRMEIESALGRGTLVRLVTGEVLEEGR</sequence>
<feature type="domain" description="Signal transduction histidine kinase subgroup 3 dimerisation and phosphoacceptor" evidence="5">
    <location>
        <begin position="155"/>
        <end position="220"/>
    </location>
</feature>
<dbReference type="Pfam" id="PF02518">
    <property type="entry name" value="HATPase_c"/>
    <property type="match status" value="1"/>
</dbReference>
<evidence type="ECO:0000256" key="3">
    <source>
        <dbReference type="ARBA" id="ARBA00023012"/>
    </source>
</evidence>
<evidence type="ECO:0000313" key="7">
    <source>
        <dbReference type="Proteomes" id="UP000739538"/>
    </source>
</evidence>
<name>A0A956NBN6_UNCEI</name>
<dbReference type="PANTHER" id="PTHR24421:SF58">
    <property type="entry name" value="SIGNAL TRANSDUCTION HISTIDINE-PROTEIN KINASE_PHOSPHATASE UHPB"/>
    <property type="match status" value="1"/>
</dbReference>
<reference evidence="6" key="2">
    <citation type="journal article" date="2021" name="Microbiome">
        <title>Successional dynamics and alternative stable states in a saline activated sludge microbial community over 9 years.</title>
        <authorList>
            <person name="Wang Y."/>
            <person name="Ye J."/>
            <person name="Ju F."/>
            <person name="Liu L."/>
            <person name="Boyd J.A."/>
            <person name="Deng Y."/>
            <person name="Parks D.H."/>
            <person name="Jiang X."/>
            <person name="Yin X."/>
            <person name="Woodcroft B.J."/>
            <person name="Tyson G.W."/>
            <person name="Hugenholtz P."/>
            <person name="Polz M.F."/>
            <person name="Zhang T."/>
        </authorList>
    </citation>
    <scope>NUCLEOTIDE SEQUENCE</scope>
    <source>
        <strain evidence="6">HKST-UBA02</strain>
    </source>
</reference>
<evidence type="ECO:0000313" key="6">
    <source>
        <dbReference type="EMBL" id="MCA9754983.1"/>
    </source>
</evidence>
<dbReference type="PANTHER" id="PTHR24421">
    <property type="entry name" value="NITRATE/NITRITE SENSOR PROTEIN NARX-RELATED"/>
    <property type="match status" value="1"/>
</dbReference>
<evidence type="ECO:0000256" key="2">
    <source>
        <dbReference type="ARBA" id="ARBA00022777"/>
    </source>
</evidence>
<evidence type="ECO:0000259" key="5">
    <source>
        <dbReference type="Pfam" id="PF07730"/>
    </source>
</evidence>
<feature type="domain" description="Histidine kinase/HSP90-like ATPase" evidence="4">
    <location>
        <begin position="267"/>
        <end position="347"/>
    </location>
</feature>
<proteinExistence type="predicted"/>
<protein>
    <recommendedName>
        <fullName evidence="8">Sensor histidine kinase</fullName>
    </recommendedName>
</protein>
<dbReference type="Pfam" id="PF07730">
    <property type="entry name" value="HisKA_3"/>
    <property type="match status" value="1"/>
</dbReference>
<dbReference type="CDD" id="cd16917">
    <property type="entry name" value="HATPase_UhpB-NarQ-NarX-like"/>
    <property type="match status" value="1"/>
</dbReference>
<keyword evidence="3" id="KW-0902">Two-component regulatory system</keyword>
<evidence type="ECO:0008006" key="8">
    <source>
        <dbReference type="Google" id="ProtNLM"/>
    </source>
</evidence>
<dbReference type="GO" id="GO:0046983">
    <property type="term" value="F:protein dimerization activity"/>
    <property type="evidence" value="ECO:0007669"/>
    <property type="project" value="InterPro"/>
</dbReference>
<organism evidence="6 7">
    <name type="scientific">Eiseniibacteriota bacterium</name>
    <dbReference type="NCBI Taxonomy" id="2212470"/>
    <lineage>
        <taxon>Bacteria</taxon>
        <taxon>Candidatus Eiseniibacteriota</taxon>
    </lineage>
</organism>
<comment type="caution">
    <text evidence="6">The sequence shown here is derived from an EMBL/GenBank/DDBJ whole genome shotgun (WGS) entry which is preliminary data.</text>
</comment>
<evidence type="ECO:0000259" key="4">
    <source>
        <dbReference type="Pfam" id="PF02518"/>
    </source>
</evidence>
<dbReference type="GO" id="GO:0000155">
    <property type="term" value="F:phosphorelay sensor kinase activity"/>
    <property type="evidence" value="ECO:0007669"/>
    <property type="project" value="InterPro"/>
</dbReference>
<dbReference type="Gene3D" id="1.20.5.1930">
    <property type="match status" value="1"/>
</dbReference>
<accession>A0A956NBN6</accession>
<dbReference type="EMBL" id="JAGQHS010000013">
    <property type="protein sequence ID" value="MCA9754983.1"/>
    <property type="molecule type" value="Genomic_DNA"/>
</dbReference>
<dbReference type="InterPro" id="IPR011712">
    <property type="entry name" value="Sig_transdc_His_kin_sub3_dim/P"/>
</dbReference>
<dbReference type="InterPro" id="IPR036890">
    <property type="entry name" value="HATPase_C_sf"/>
</dbReference>
<dbReference type="SUPFAM" id="SSF55874">
    <property type="entry name" value="ATPase domain of HSP90 chaperone/DNA topoisomerase II/histidine kinase"/>
    <property type="match status" value="1"/>
</dbReference>
<dbReference type="GO" id="GO:0016020">
    <property type="term" value="C:membrane"/>
    <property type="evidence" value="ECO:0007669"/>
    <property type="project" value="InterPro"/>
</dbReference>
<dbReference type="Proteomes" id="UP000739538">
    <property type="component" value="Unassembled WGS sequence"/>
</dbReference>
<dbReference type="InterPro" id="IPR003594">
    <property type="entry name" value="HATPase_dom"/>
</dbReference>
<dbReference type="AlphaFoldDB" id="A0A956NBN6"/>
<keyword evidence="1" id="KW-0808">Transferase</keyword>